<evidence type="ECO:0008006" key="3">
    <source>
        <dbReference type="Google" id="ProtNLM"/>
    </source>
</evidence>
<reference evidence="2" key="1">
    <citation type="journal article" date="2019" name="Int. J. Syst. Evol. Microbiol.">
        <title>The Global Catalogue of Microorganisms (GCM) 10K type strain sequencing project: providing services to taxonomists for standard genome sequencing and annotation.</title>
        <authorList>
            <consortium name="The Broad Institute Genomics Platform"/>
            <consortium name="The Broad Institute Genome Sequencing Center for Infectious Disease"/>
            <person name="Wu L."/>
            <person name="Ma J."/>
        </authorList>
    </citation>
    <scope>NUCLEOTIDE SEQUENCE [LARGE SCALE GENOMIC DNA]</scope>
    <source>
        <strain evidence="2">NBRC 110044</strain>
    </source>
</reference>
<organism evidence="1 2">
    <name type="scientific">Chitinimonas prasina</name>
    <dbReference type="NCBI Taxonomy" id="1434937"/>
    <lineage>
        <taxon>Bacteria</taxon>
        <taxon>Pseudomonadati</taxon>
        <taxon>Pseudomonadota</taxon>
        <taxon>Betaproteobacteria</taxon>
        <taxon>Neisseriales</taxon>
        <taxon>Chitinibacteraceae</taxon>
        <taxon>Chitinimonas</taxon>
    </lineage>
</organism>
<proteinExistence type="predicted"/>
<dbReference type="EMBL" id="BSOG01000001">
    <property type="protein sequence ID" value="GLR11620.1"/>
    <property type="molecule type" value="Genomic_DNA"/>
</dbReference>
<evidence type="ECO:0000313" key="1">
    <source>
        <dbReference type="EMBL" id="GLR11620.1"/>
    </source>
</evidence>
<comment type="caution">
    <text evidence="1">The sequence shown here is derived from an EMBL/GenBank/DDBJ whole genome shotgun (WGS) entry which is preliminary data.</text>
</comment>
<name>A0ABQ5YE59_9NEIS</name>
<dbReference type="SUPFAM" id="SSF58104">
    <property type="entry name" value="Methyl-accepting chemotaxis protein (MCP) signaling domain"/>
    <property type="match status" value="1"/>
</dbReference>
<dbReference type="RefSeq" id="WP_284194769.1">
    <property type="nucleotide sequence ID" value="NZ_BSOG01000001.1"/>
</dbReference>
<protein>
    <recommendedName>
        <fullName evidence="3">Methyl-accepting transducer domain-containing protein</fullName>
    </recommendedName>
</protein>
<evidence type="ECO:0000313" key="2">
    <source>
        <dbReference type="Proteomes" id="UP001156706"/>
    </source>
</evidence>
<keyword evidence="2" id="KW-1185">Reference proteome</keyword>
<dbReference type="Proteomes" id="UP001156706">
    <property type="component" value="Unassembled WGS sequence"/>
</dbReference>
<sequence length="134" mass="13966">MTVSIAHVAGSTKAAEDSSSCSAELARTGQKLASDATAKIRYIADGVRTAVELVQGLDSRSKEIAGLMGEVTGLVIGVVEQAERAAEYLQRISGSAEAPLGQTRDANLAHSVGKHCNTQGLTSSRNTLWALQLL</sequence>
<accession>A0ABQ5YE59</accession>
<gene>
    <name evidence="1" type="ORF">GCM10007907_04100</name>
</gene>